<evidence type="ECO:0000313" key="3">
    <source>
        <dbReference type="Proteomes" id="UP000631114"/>
    </source>
</evidence>
<evidence type="ECO:0000259" key="1">
    <source>
        <dbReference type="Pfam" id="PF14541"/>
    </source>
</evidence>
<evidence type="ECO:0000313" key="2">
    <source>
        <dbReference type="EMBL" id="KAF9598235.1"/>
    </source>
</evidence>
<dbReference type="Pfam" id="PF14541">
    <property type="entry name" value="TAXi_C"/>
    <property type="match status" value="1"/>
</dbReference>
<keyword evidence="3" id="KW-1185">Reference proteome</keyword>
<dbReference type="InterPro" id="IPR021109">
    <property type="entry name" value="Peptidase_aspartic_dom_sf"/>
</dbReference>
<dbReference type="EMBL" id="JADFTS010000007">
    <property type="protein sequence ID" value="KAF9598235.1"/>
    <property type="molecule type" value="Genomic_DNA"/>
</dbReference>
<organism evidence="2 3">
    <name type="scientific">Coptis chinensis</name>
    <dbReference type="NCBI Taxonomy" id="261450"/>
    <lineage>
        <taxon>Eukaryota</taxon>
        <taxon>Viridiplantae</taxon>
        <taxon>Streptophyta</taxon>
        <taxon>Embryophyta</taxon>
        <taxon>Tracheophyta</taxon>
        <taxon>Spermatophyta</taxon>
        <taxon>Magnoliopsida</taxon>
        <taxon>Ranunculales</taxon>
        <taxon>Ranunculaceae</taxon>
        <taxon>Coptidoideae</taxon>
        <taxon>Coptis</taxon>
    </lineage>
</organism>
<protein>
    <recommendedName>
        <fullName evidence="1">Xylanase inhibitor C-terminal domain-containing protein</fullName>
    </recommendedName>
</protein>
<name>A0A835HD32_9MAGN</name>
<accession>A0A835HD32</accession>
<dbReference type="InterPro" id="IPR032799">
    <property type="entry name" value="TAXi_C"/>
</dbReference>
<dbReference type="AlphaFoldDB" id="A0A835HD32"/>
<gene>
    <name evidence="2" type="ORF">IFM89_026011</name>
</gene>
<dbReference type="Gene3D" id="2.40.70.10">
    <property type="entry name" value="Acid Proteases"/>
    <property type="match status" value="1"/>
</dbReference>
<feature type="domain" description="Xylanase inhibitor C-terminal" evidence="1">
    <location>
        <begin position="157"/>
        <end position="226"/>
    </location>
</feature>
<reference evidence="2 3" key="1">
    <citation type="submission" date="2020-10" db="EMBL/GenBank/DDBJ databases">
        <title>The Coptis chinensis genome and diversification of protoberbering-type alkaloids.</title>
        <authorList>
            <person name="Wang B."/>
            <person name="Shu S."/>
            <person name="Song C."/>
            <person name="Liu Y."/>
        </authorList>
    </citation>
    <scope>NUCLEOTIDE SEQUENCE [LARGE SCALE GENOMIC DNA]</scope>
    <source>
        <strain evidence="2">HL-2020</strain>
        <tissue evidence="2">Leaf</tissue>
    </source>
</reference>
<dbReference type="Proteomes" id="UP000631114">
    <property type="component" value="Unassembled WGS sequence"/>
</dbReference>
<proteinExistence type="predicted"/>
<dbReference type="SUPFAM" id="SSF50630">
    <property type="entry name" value="Acid proteases"/>
    <property type="match status" value="1"/>
</dbReference>
<sequence>MFSRVFMMYYYCLLDNPFSCWQINIFPLKRVFAAAACYISDRQKKRDLPAKQSRDRIFPLKAGKIYPCGSWINFAKENRRGPLFYKGWYHFFFYQYNPNAAVWGDIYGLVCIEWMGVGFVVGSRIHTGQVIGTLIGGLRITTNYVAETVDGRMSESHYFVTLEGISVQGVRLQIDPGAFARTPNHNGGCLLDTGSPWTAIHRKEYDIVKSAMQAHFSAFHLEQVVRCVCGVWCATMWAADVHEYTFPVNSSYVRIINIGSSCLRSDIHSRIHINVHFGIYCS</sequence>
<comment type="caution">
    <text evidence="2">The sequence shown here is derived from an EMBL/GenBank/DDBJ whole genome shotgun (WGS) entry which is preliminary data.</text>
</comment>